<organism evidence="1 2">
    <name type="scientific">Frankia canadensis</name>
    <dbReference type="NCBI Taxonomy" id="1836972"/>
    <lineage>
        <taxon>Bacteria</taxon>
        <taxon>Bacillati</taxon>
        <taxon>Actinomycetota</taxon>
        <taxon>Actinomycetes</taxon>
        <taxon>Frankiales</taxon>
        <taxon>Frankiaceae</taxon>
        <taxon>Frankia</taxon>
    </lineage>
</organism>
<proteinExistence type="predicted"/>
<dbReference type="Proteomes" id="UP000234331">
    <property type="component" value="Unassembled WGS sequence"/>
</dbReference>
<dbReference type="AlphaFoldDB" id="A0A2I2L1S8"/>
<dbReference type="EMBL" id="FZMO01000552">
    <property type="protein sequence ID" value="SNQ51870.1"/>
    <property type="molecule type" value="Genomic_DNA"/>
</dbReference>
<evidence type="ECO:0000313" key="2">
    <source>
        <dbReference type="Proteomes" id="UP000234331"/>
    </source>
</evidence>
<evidence type="ECO:0000313" key="1">
    <source>
        <dbReference type="EMBL" id="SNQ51870.1"/>
    </source>
</evidence>
<reference evidence="1 2" key="1">
    <citation type="submission" date="2017-06" db="EMBL/GenBank/DDBJ databases">
        <authorList>
            <person name="Kim H.J."/>
            <person name="Triplett B.A."/>
        </authorList>
    </citation>
    <scope>NUCLEOTIDE SEQUENCE [LARGE SCALE GENOMIC DNA]</scope>
    <source>
        <strain evidence="1">FRACA_ARgP5</strain>
    </source>
</reference>
<gene>
    <name evidence="1" type="ORF">FRACA_840008</name>
</gene>
<name>A0A2I2L1S8_9ACTN</name>
<keyword evidence="2" id="KW-1185">Reference proteome</keyword>
<sequence>MTGEDQPPSAVLPELTTGAFVRGLARLPAGSAYPAIARRVSKIVGNPGDVSVGVMLTHRGIRRAKCIGVSPHDQPASVPSATACRCLSRDGRTAGGTVPLRPSGWFPRR</sequence>
<protein>
    <submittedName>
        <fullName evidence="1">Uncharacterized protein</fullName>
    </submittedName>
</protein>
<accession>A0A2I2L1S8</accession>